<protein>
    <submittedName>
        <fullName evidence="3">Amidase</fullName>
    </submittedName>
</protein>
<dbReference type="SUPFAM" id="SSF75304">
    <property type="entry name" value="Amidase signature (AS) enzymes"/>
    <property type="match status" value="1"/>
</dbReference>
<sequence length="482" mass="51876">MERLTQVLDDSLLLTSATDQAAWLACGNITSEHLTLATLEAIDRRDGQLNSYTCLQPDEALRAARASDQRRSQGLTLSPLDGLTLAVSDNIDVAGMVTRCGMDGPKMLSPALQDAFVVERLRAAGMVILGKLHVQESPSSDVLGEAYPVRCYNPHKLSHAAGGLNGGCGAAVAAGLCSFAVGTDTLGALRIPASYCGVTAIKPSAGTVSTVGSFRLSRRLDHVGPLAKTPQDLYLILPYMMAIDPNCVGSRPLLLPKRPVRVRDLSLGAFQGLDQWGLIPEIATTYDAALELFAEFGAHIQNCDWGDYPGDQYQSAGLTLCEAEIGVEYGGKLLGLPNALPEKLQRMISRGQKIMAADVIVADRLLDESVSRLQKALVKNDFLLMPTSLQAAFNFKEPVPALQTCLTSIANFSGHPAVSVPMGWSKDGLPLGLQIIGNHGSDMQLLRLAQWFEKQAGLNMRPLHLNHETDQWGARLQYGQLH</sequence>
<dbReference type="AlphaFoldDB" id="A0A9E5MN59"/>
<accession>A0A9E5MN59</accession>
<evidence type="ECO:0000256" key="1">
    <source>
        <dbReference type="ARBA" id="ARBA00009199"/>
    </source>
</evidence>
<dbReference type="RefSeq" id="WP_167189669.1">
    <property type="nucleotide sequence ID" value="NZ_JAAONZ010000015.1"/>
</dbReference>
<dbReference type="Proteomes" id="UP000787472">
    <property type="component" value="Unassembled WGS sequence"/>
</dbReference>
<dbReference type="InterPro" id="IPR023631">
    <property type="entry name" value="Amidase_dom"/>
</dbReference>
<comment type="caution">
    <text evidence="3">The sequence shown here is derived from an EMBL/GenBank/DDBJ whole genome shotgun (WGS) entry which is preliminary data.</text>
</comment>
<keyword evidence="4" id="KW-1185">Reference proteome</keyword>
<gene>
    <name evidence="3" type="ORF">G8770_17120</name>
</gene>
<organism evidence="3 4">
    <name type="scientific">Pseudomaricurvus hydrocarbonicus</name>
    <dbReference type="NCBI Taxonomy" id="1470433"/>
    <lineage>
        <taxon>Bacteria</taxon>
        <taxon>Pseudomonadati</taxon>
        <taxon>Pseudomonadota</taxon>
        <taxon>Gammaproteobacteria</taxon>
        <taxon>Cellvibrionales</taxon>
        <taxon>Cellvibrionaceae</taxon>
        <taxon>Pseudomaricurvus</taxon>
    </lineage>
</organism>
<dbReference type="EMBL" id="JAAONZ010000015">
    <property type="protein sequence ID" value="NHO67272.1"/>
    <property type="molecule type" value="Genomic_DNA"/>
</dbReference>
<reference evidence="3" key="1">
    <citation type="submission" date="2020-03" db="EMBL/GenBank/DDBJ databases">
        <authorList>
            <person name="Guo F."/>
        </authorList>
    </citation>
    <scope>NUCLEOTIDE SEQUENCE</scope>
    <source>
        <strain evidence="3">JCM 30134</strain>
    </source>
</reference>
<evidence type="ECO:0000313" key="3">
    <source>
        <dbReference type="EMBL" id="NHO67272.1"/>
    </source>
</evidence>
<dbReference type="InterPro" id="IPR000120">
    <property type="entry name" value="Amidase"/>
</dbReference>
<dbReference type="Pfam" id="PF01425">
    <property type="entry name" value="Amidase"/>
    <property type="match status" value="1"/>
</dbReference>
<dbReference type="PANTHER" id="PTHR11895">
    <property type="entry name" value="TRANSAMIDASE"/>
    <property type="match status" value="1"/>
</dbReference>
<dbReference type="PANTHER" id="PTHR11895:SF7">
    <property type="entry name" value="GLUTAMYL-TRNA(GLN) AMIDOTRANSFERASE SUBUNIT A, MITOCHONDRIAL"/>
    <property type="match status" value="1"/>
</dbReference>
<proteinExistence type="inferred from homology"/>
<feature type="domain" description="Amidase" evidence="2">
    <location>
        <begin position="34"/>
        <end position="446"/>
    </location>
</feature>
<dbReference type="Gene3D" id="3.90.1300.10">
    <property type="entry name" value="Amidase signature (AS) domain"/>
    <property type="match status" value="1"/>
</dbReference>
<evidence type="ECO:0000259" key="2">
    <source>
        <dbReference type="Pfam" id="PF01425"/>
    </source>
</evidence>
<dbReference type="GO" id="GO:0003824">
    <property type="term" value="F:catalytic activity"/>
    <property type="evidence" value="ECO:0007669"/>
    <property type="project" value="InterPro"/>
</dbReference>
<name>A0A9E5MN59_9GAMM</name>
<dbReference type="InterPro" id="IPR036928">
    <property type="entry name" value="AS_sf"/>
</dbReference>
<evidence type="ECO:0000313" key="4">
    <source>
        <dbReference type="Proteomes" id="UP000787472"/>
    </source>
</evidence>
<comment type="similarity">
    <text evidence="1">Belongs to the amidase family.</text>
</comment>